<evidence type="ECO:0000313" key="9">
    <source>
        <dbReference type="EMBL" id="PQA48961.1"/>
    </source>
</evidence>
<dbReference type="RefSeq" id="WP_146089181.1">
    <property type="nucleotide sequence ID" value="NZ_PTQZ01000033.1"/>
</dbReference>
<accession>A0A2P6AU11</accession>
<dbReference type="GO" id="GO:0000271">
    <property type="term" value="P:polysaccharide biosynthetic process"/>
    <property type="evidence" value="ECO:0007669"/>
    <property type="project" value="TreeGrafter"/>
</dbReference>
<dbReference type="Pfam" id="PF00908">
    <property type="entry name" value="dTDP_sugar_isom"/>
    <property type="match status" value="1"/>
</dbReference>
<dbReference type="InterPro" id="IPR011051">
    <property type="entry name" value="RmlC_Cupin_sf"/>
</dbReference>
<dbReference type="GO" id="GO:0008830">
    <property type="term" value="F:dTDP-4-dehydrorhamnose 3,5-epimerase activity"/>
    <property type="evidence" value="ECO:0007669"/>
    <property type="project" value="UniProtKB-EC"/>
</dbReference>
<evidence type="ECO:0000256" key="6">
    <source>
        <dbReference type="ARBA" id="ARBA00031424"/>
    </source>
</evidence>
<feature type="site" description="Participates in a stacking interaction with the thymidine ring of dTDP-4-oxo-6-deoxyglucose" evidence="8">
    <location>
        <position position="20"/>
    </location>
</feature>
<feature type="non-terminal residue" evidence="9">
    <location>
        <position position="1"/>
    </location>
</feature>
<evidence type="ECO:0000256" key="3">
    <source>
        <dbReference type="ARBA" id="ARBA00012098"/>
    </source>
</evidence>
<dbReference type="EC" id="5.1.3.13" evidence="3"/>
<comment type="caution">
    <text evidence="9">The sequence shown here is derived from an EMBL/GenBank/DDBJ whole genome shotgun (WGS) entry which is preliminary data.</text>
</comment>
<gene>
    <name evidence="9" type="ORF">C5O18_02675</name>
</gene>
<dbReference type="EMBL" id="PTQZ01000033">
    <property type="protein sequence ID" value="PQA48961.1"/>
    <property type="molecule type" value="Genomic_DNA"/>
</dbReference>
<dbReference type="AlphaFoldDB" id="A0A2P6AU11"/>
<dbReference type="PANTHER" id="PTHR21047">
    <property type="entry name" value="DTDP-6-DEOXY-D-GLUCOSE-3,5 EPIMERASE"/>
    <property type="match status" value="1"/>
</dbReference>
<evidence type="ECO:0000256" key="8">
    <source>
        <dbReference type="PIRSR" id="PIRSR600888-3"/>
    </source>
</evidence>
<dbReference type="PANTHER" id="PTHR21047:SF2">
    <property type="entry name" value="THYMIDINE DIPHOSPHO-4-KETO-RHAMNOSE 3,5-EPIMERASE"/>
    <property type="match status" value="1"/>
</dbReference>
<evidence type="ECO:0000256" key="7">
    <source>
        <dbReference type="ARBA" id="ARBA00033311"/>
    </source>
</evidence>
<dbReference type="GO" id="GO:0005829">
    <property type="term" value="C:cytosol"/>
    <property type="evidence" value="ECO:0007669"/>
    <property type="project" value="TreeGrafter"/>
</dbReference>
<evidence type="ECO:0000256" key="4">
    <source>
        <dbReference type="ARBA" id="ARBA00019595"/>
    </source>
</evidence>
<comment type="function">
    <text evidence="2">Catalyzes the epimerization of the C3' and C5'positions of dTDP-6-deoxy-D-xylo-4-hexulose, forming dTDP-6-deoxy-L-lyxo-4-hexulose.</text>
</comment>
<evidence type="ECO:0000256" key="2">
    <source>
        <dbReference type="ARBA" id="ARBA00001997"/>
    </source>
</evidence>
<dbReference type="Proteomes" id="UP000243900">
    <property type="component" value="Unassembled WGS sequence"/>
</dbReference>
<reference evidence="10" key="1">
    <citation type="submission" date="2018-02" db="EMBL/GenBank/DDBJ databases">
        <title>Genome sequencing of Solimonas sp. HR-BB.</title>
        <authorList>
            <person name="Lee Y."/>
            <person name="Jeon C.O."/>
        </authorList>
    </citation>
    <scope>NUCLEOTIDE SEQUENCE [LARGE SCALE GENOMIC DNA]</scope>
    <source>
        <strain evidence="10">HR-E</strain>
    </source>
</reference>
<evidence type="ECO:0000313" key="10">
    <source>
        <dbReference type="Proteomes" id="UP000243900"/>
    </source>
</evidence>
<keyword evidence="10" id="KW-1185">Reference proteome</keyword>
<dbReference type="SUPFAM" id="SSF51182">
    <property type="entry name" value="RmlC-like cupins"/>
    <property type="match status" value="1"/>
</dbReference>
<evidence type="ECO:0000256" key="1">
    <source>
        <dbReference type="ARBA" id="ARBA00001298"/>
    </source>
</evidence>
<dbReference type="Gene3D" id="2.60.120.10">
    <property type="entry name" value="Jelly Rolls"/>
    <property type="match status" value="1"/>
</dbReference>
<proteinExistence type="predicted"/>
<comment type="catalytic activity">
    <reaction evidence="1">
        <text>dTDP-4-dehydro-6-deoxy-alpha-D-glucose = dTDP-4-dehydro-beta-L-rhamnose</text>
        <dbReference type="Rhea" id="RHEA:16969"/>
        <dbReference type="ChEBI" id="CHEBI:57649"/>
        <dbReference type="ChEBI" id="CHEBI:62830"/>
        <dbReference type="EC" id="5.1.3.13"/>
    </reaction>
</comment>
<evidence type="ECO:0000256" key="5">
    <source>
        <dbReference type="ARBA" id="ARBA00029758"/>
    </source>
</evidence>
<sequence>HGFLVLDGPADVLYKVTTHYHPASEQVLRWNDPALAIVWPLAAEPLLSARDRAGLPLAACKPLLANGRDAPDMTR</sequence>
<name>A0A2P6AU11_9GAMM</name>
<dbReference type="InterPro" id="IPR014710">
    <property type="entry name" value="RmlC-like_jellyroll"/>
</dbReference>
<protein>
    <recommendedName>
        <fullName evidence="4">dTDP-4-dehydrorhamnose 3,5-epimerase</fullName>
        <ecNumber evidence="3">5.1.3.13</ecNumber>
    </recommendedName>
    <alternativeName>
        <fullName evidence="6">Thymidine diphospho-4-keto-rhamnose 3,5-epimerase</fullName>
    </alternativeName>
    <alternativeName>
        <fullName evidence="5">dTDP-4-keto-6-deoxyglucose 3,5-epimerase</fullName>
    </alternativeName>
    <alternativeName>
        <fullName evidence="7">dTDP-6-deoxy-D-xylo-4-hexulose 3,5-epimerase</fullName>
    </alternativeName>
</protein>
<dbReference type="GO" id="GO:0019305">
    <property type="term" value="P:dTDP-rhamnose biosynthetic process"/>
    <property type="evidence" value="ECO:0007669"/>
    <property type="project" value="TreeGrafter"/>
</dbReference>
<organism evidence="9 10">
    <name type="scientific">Amnimonas aquatica</name>
    <dbReference type="NCBI Taxonomy" id="2094561"/>
    <lineage>
        <taxon>Bacteria</taxon>
        <taxon>Pseudomonadati</taxon>
        <taxon>Pseudomonadota</taxon>
        <taxon>Gammaproteobacteria</taxon>
        <taxon>Moraxellales</taxon>
        <taxon>Moraxellaceae</taxon>
        <taxon>Amnimonas</taxon>
    </lineage>
</organism>
<dbReference type="InterPro" id="IPR000888">
    <property type="entry name" value="RmlC-like"/>
</dbReference>